<dbReference type="InterPro" id="IPR001789">
    <property type="entry name" value="Sig_transdc_resp-reg_receiver"/>
</dbReference>
<dbReference type="Pfam" id="PF00072">
    <property type="entry name" value="Response_reg"/>
    <property type="match status" value="1"/>
</dbReference>
<dbReference type="InterPro" id="IPR011006">
    <property type="entry name" value="CheY-like_superfamily"/>
</dbReference>
<name>Q0FV80_SALBH</name>
<dbReference type="STRING" id="314265.R2601_14810"/>
<dbReference type="eggNOG" id="COG2208">
    <property type="taxonomic scope" value="Bacteria"/>
</dbReference>
<evidence type="ECO:0000256" key="2">
    <source>
        <dbReference type="PROSITE-ProRule" id="PRU00169"/>
    </source>
</evidence>
<dbReference type="Proteomes" id="UP000006230">
    <property type="component" value="Unassembled WGS sequence"/>
</dbReference>
<keyword evidence="1" id="KW-0378">Hydrolase</keyword>
<dbReference type="Pfam" id="PF07228">
    <property type="entry name" value="SpoIIE"/>
    <property type="match status" value="1"/>
</dbReference>
<dbReference type="PROSITE" id="PS50110">
    <property type="entry name" value="RESPONSE_REGULATORY"/>
    <property type="match status" value="1"/>
</dbReference>
<dbReference type="Gene3D" id="3.40.50.2300">
    <property type="match status" value="1"/>
</dbReference>
<keyword evidence="2" id="KW-0597">Phosphoprotein</keyword>
<dbReference type="AlphaFoldDB" id="Q0FV80"/>
<keyword evidence="5" id="KW-1185">Reference proteome</keyword>
<dbReference type="SUPFAM" id="SSF81606">
    <property type="entry name" value="PP2C-like"/>
    <property type="match status" value="1"/>
</dbReference>
<evidence type="ECO:0000313" key="4">
    <source>
        <dbReference type="EMBL" id="EAU48246.1"/>
    </source>
</evidence>
<comment type="caution">
    <text evidence="4">The sequence shown here is derived from an EMBL/GenBank/DDBJ whole genome shotgun (WGS) entry which is preliminary data.</text>
</comment>
<dbReference type="SUPFAM" id="SSF52172">
    <property type="entry name" value="CheY-like"/>
    <property type="match status" value="1"/>
</dbReference>
<reference evidence="4 5" key="1">
    <citation type="journal article" date="2010" name="J. Bacteriol.">
        <title>Genome sequences of Pelagibaca bermudensis HTCC2601T and Maritimibacter alkaliphilus HTCC2654T, the type strains of two marine Roseobacter genera.</title>
        <authorList>
            <person name="Thrash J.C."/>
            <person name="Cho J.C."/>
            <person name="Ferriera S."/>
            <person name="Johnson J."/>
            <person name="Vergin K.L."/>
            <person name="Giovannoni S.J."/>
        </authorList>
    </citation>
    <scope>NUCLEOTIDE SEQUENCE [LARGE SCALE GENOMIC DNA]</scope>
    <source>
        <strain evidence="5">DSM 26914 / JCM 13377 / KCTC 12554 / HTCC2601</strain>
    </source>
</reference>
<dbReference type="GO" id="GO:0016791">
    <property type="term" value="F:phosphatase activity"/>
    <property type="evidence" value="ECO:0007669"/>
    <property type="project" value="TreeGrafter"/>
</dbReference>
<evidence type="ECO:0000259" key="3">
    <source>
        <dbReference type="PROSITE" id="PS50110"/>
    </source>
</evidence>
<accession>Q0FV80</accession>
<dbReference type="InterPro" id="IPR052016">
    <property type="entry name" value="Bact_Sigma-Reg"/>
</dbReference>
<feature type="domain" description="Response regulatory" evidence="3">
    <location>
        <begin position="20"/>
        <end position="136"/>
    </location>
</feature>
<gene>
    <name evidence="4" type="ORF">R2601_14810</name>
</gene>
<feature type="modified residue" description="4-aspartylphosphate" evidence="2">
    <location>
        <position position="69"/>
    </location>
</feature>
<organism evidence="4 5">
    <name type="scientific">Salipiger bermudensis (strain DSM 26914 / JCM 13377 / KCTC 12554 / HTCC2601)</name>
    <name type="common">Pelagibaca bermudensis</name>
    <dbReference type="NCBI Taxonomy" id="314265"/>
    <lineage>
        <taxon>Bacteria</taxon>
        <taxon>Pseudomonadati</taxon>
        <taxon>Pseudomonadota</taxon>
        <taxon>Alphaproteobacteria</taxon>
        <taxon>Rhodobacterales</taxon>
        <taxon>Roseobacteraceae</taxon>
        <taxon>Salipiger</taxon>
    </lineage>
</organism>
<dbReference type="RefSeq" id="WP_007795692.1">
    <property type="nucleotide sequence ID" value="NZ_DS022276.1"/>
</dbReference>
<dbReference type="Gene3D" id="3.60.40.10">
    <property type="entry name" value="PPM-type phosphatase domain"/>
    <property type="match status" value="1"/>
</dbReference>
<dbReference type="InterPro" id="IPR001932">
    <property type="entry name" value="PPM-type_phosphatase-like_dom"/>
</dbReference>
<dbReference type="EMBL" id="AATQ01000002">
    <property type="protein sequence ID" value="EAU48246.1"/>
    <property type="molecule type" value="Genomic_DNA"/>
</dbReference>
<proteinExistence type="predicted"/>
<evidence type="ECO:0000256" key="1">
    <source>
        <dbReference type="ARBA" id="ARBA00022801"/>
    </source>
</evidence>
<dbReference type="GO" id="GO:0000160">
    <property type="term" value="P:phosphorelay signal transduction system"/>
    <property type="evidence" value="ECO:0007669"/>
    <property type="project" value="InterPro"/>
</dbReference>
<sequence length="415" mass="45491">MHPDRTDISDPNASGATLQRILLVDDSAVQLKILAAMMRHWGFEVWQAESGAEALALCEEIAFDAVLSDWMMPGMDGLELCRQFRQLPRDSYGYFILLTSKNERGAIVRGLDAGADDFLTKPVSSDELRARINAGARLLSTQRQLAETLTKLRRAYDAIDRDLRQARTIQEALVPRRFQRFRTASVSLLLKPCGHVGGDLVGMFSPDPTGVGVYCIDVSGHGITSAMMTARVAGYLGGDFPDQNIALERRRDRQMSFCPPRVVAMRLNQRLSADPGVLEYLTMAYLTLELGSGLVTLVRAGHPPPLLIRADGSMEFVGVGSLPVGLLADARYEETRLSLAPGDRILLYSDGMTEARLSGGGMLDDHGLIALVRECLAARGTEFLDDLYWRLSQLTPPGHPLEDDVSAALVEYDGP</sequence>
<dbReference type="InterPro" id="IPR036457">
    <property type="entry name" value="PPM-type-like_dom_sf"/>
</dbReference>
<evidence type="ECO:0000313" key="5">
    <source>
        <dbReference type="Proteomes" id="UP000006230"/>
    </source>
</evidence>
<dbReference type="SMART" id="SM00331">
    <property type="entry name" value="PP2C_SIG"/>
    <property type="match status" value="1"/>
</dbReference>
<dbReference type="eggNOG" id="COG3437">
    <property type="taxonomic scope" value="Bacteria"/>
</dbReference>
<dbReference type="PANTHER" id="PTHR43156:SF2">
    <property type="entry name" value="STAGE II SPORULATION PROTEIN E"/>
    <property type="match status" value="1"/>
</dbReference>
<dbReference type="SMART" id="SM00448">
    <property type="entry name" value="REC"/>
    <property type="match status" value="1"/>
</dbReference>
<protein>
    <submittedName>
        <fullName evidence="4">Response regulator</fullName>
    </submittedName>
</protein>
<dbReference type="PANTHER" id="PTHR43156">
    <property type="entry name" value="STAGE II SPORULATION PROTEIN E-RELATED"/>
    <property type="match status" value="1"/>
</dbReference>
<dbReference type="HOGENOM" id="CLU_000445_43_7_5"/>